<accession>A0ACC1CK74</accession>
<evidence type="ECO:0000313" key="1">
    <source>
        <dbReference type="EMBL" id="KAJ0171991.1"/>
    </source>
</evidence>
<gene>
    <name evidence="1" type="ORF">K1T71_012754</name>
</gene>
<proteinExistence type="predicted"/>
<dbReference type="EMBL" id="CM034409">
    <property type="protein sequence ID" value="KAJ0171991.1"/>
    <property type="molecule type" value="Genomic_DNA"/>
</dbReference>
<dbReference type="Proteomes" id="UP000824533">
    <property type="component" value="Linkage Group LG23"/>
</dbReference>
<protein>
    <submittedName>
        <fullName evidence="1">Uncharacterized protein</fullName>
    </submittedName>
</protein>
<keyword evidence="2" id="KW-1185">Reference proteome</keyword>
<organism evidence="1 2">
    <name type="scientific">Dendrolimus kikuchii</name>
    <dbReference type="NCBI Taxonomy" id="765133"/>
    <lineage>
        <taxon>Eukaryota</taxon>
        <taxon>Metazoa</taxon>
        <taxon>Ecdysozoa</taxon>
        <taxon>Arthropoda</taxon>
        <taxon>Hexapoda</taxon>
        <taxon>Insecta</taxon>
        <taxon>Pterygota</taxon>
        <taxon>Neoptera</taxon>
        <taxon>Endopterygota</taxon>
        <taxon>Lepidoptera</taxon>
        <taxon>Glossata</taxon>
        <taxon>Ditrysia</taxon>
        <taxon>Bombycoidea</taxon>
        <taxon>Lasiocampidae</taxon>
        <taxon>Dendrolimus</taxon>
    </lineage>
</organism>
<reference evidence="1 2" key="1">
    <citation type="journal article" date="2021" name="Front. Genet.">
        <title>Chromosome-Level Genome Assembly Reveals Significant Gene Expansion in the Toll and IMD Signaling Pathways of Dendrolimus kikuchii.</title>
        <authorList>
            <person name="Zhou J."/>
            <person name="Wu P."/>
            <person name="Xiong Z."/>
            <person name="Liu N."/>
            <person name="Zhao N."/>
            <person name="Ji M."/>
            <person name="Qiu Y."/>
            <person name="Yang B."/>
        </authorList>
    </citation>
    <scope>NUCLEOTIDE SEQUENCE [LARGE SCALE GENOMIC DNA]</scope>
    <source>
        <strain evidence="1">Ann1</strain>
    </source>
</reference>
<comment type="caution">
    <text evidence="1">The sequence shown here is derived from an EMBL/GenBank/DDBJ whole genome shotgun (WGS) entry which is preliminary data.</text>
</comment>
<name>A0ACC1CK74_9NEOP</name>
<evidence type="ECO:0000313" key="2">
    <source>
        <dbReference type="Proteomes" id="UP000824533"/>
    </source>
</evidence>
<sequence length="518" mass="59403">MSLLEDVFLEDEAGEAERLERVIEGDEYEEVQNAQEDKRRVDPTKPKRVVKNPRFVLNPARLTGPRGIQVIPDHFKDFKFKGKGHEKEDLDMVLKNLEHWAYRLYPKFEFSDCLKKIETLGKKRPVMVHLHKIRTDHYKSDEVVEQKDSSDDESAQKPEEDEFDKLLQEQIELARATPAPASVKKPAFATPIPDRSLSMPKATSSPSINDEQRERMLRNRRLAEERRLAKLNKTQEHTINNIEQENNITDMEVTSPDIQMTQVTNTNKEVSKFNVNESPDTSDSETEMPSVNQFVVADIHDKIMNKANKTDSKTNQVAHDRNTEEISNYCNVNNNSRFLNQPSGANEETVDQSNGSTKERKDFNCNNRIDDMVAEIVETNIIENRGENDNLNIGKSSNTNLNEQTDLITESIKISGIEIHDKEDVILNNMNVASYLNNENNTINKVLDKLNDSEEVAVSMIEKHTNLDQSGVNINSTKHKDKNKDICEVLNVDFKPVDNEERALTEEEIMDLDFSDDF</sequence>